<evidence type="ECO:0000256" key="6">
    <source>
        <dbReference type="ARBA" id="ARBA00022596"/>
    </source>
</evidence>
<evidence type="ECO:0000256" key="10">
    <source>
        <dbReference type="ARBA" id="ARBA00040803"/>
    </source>
</evidence>
<dbReference type="InterPro" id="IPR029014">
    <property type="entry name" value="NiFe-Hase_large"/>
</dbReference>
<dbReference type="GO" id="GO:0016151">
    <property type="term" value="F:nickel cation binding"/>
    <property type="evidence" value="ECO:0007669"/>
    <property type="project" value="InterPro"/>
</dbReference>
<dbReference type="PANTHER" id="PTHR42958">
    <property type="entry name" value="HYDROGENASE-2 LARGE CHAIN"/>
    <property type="match status" value="1"/>
</dbReference>
<feature type="binding site" evidence="14">
    <location>
        <position position="61"/>
    </location>
    <ligand>
        <name>Ni(2+)</name>
        <dbReference type="ChEBI" id="CHEBI:49786"/>
    </ligand>
</feature>
<accession>A0A839HIH7</accession>
<comment type="catalytic activity">
    <reaction evidence="13">
        <text>H2 + A = AH2</text>
        <dbReference type="Rhea" id="RHEA:12116"/>
        <dbReference type="ChEBI" id="CHEBI:13193"/>
        <dbReference type="ChEBI" id="CHEBI:17499"/>
        <dbReference type="ChEBI" id="CHEBI:18276"/>
        <dbReference type="EC" id="1.12.99.6"/>
    </reaction>
</comment>
<dbReference type="InterPro" id="IPR001501">
    <property type="entry name" value="Ni-dep_hyd_lsu"/>
</dbReference>
<dbReference type="InterPro" id="IPR050867">
    <property type="entry name" value="NiFe/NiFeSe_hydrgnase_LSU"/>
</dbReference>
<evidence type="ECO:0000256" key="12">
    <source>
        <dbReference type="ARBA" id="ARBA00042683"/>
    </source>
</evidence>
<name>A0A839HIH7_9GAMM</name>
<comment type="subunit">
    <text evidence="4">Heterodimer of a large and a small subunit.</text>
</comment>
<feature type="binding site" evidence="14">
    <location>
        <position position="42"/>
    </location>
    <ligand>
        <name>Mg(2+)</name>
        <dbReference type="ChEBI" id="CHEBI:18420"/>
    </ligand>
</feature>
<keyword evidence="6 14" id="KW-0533">Nickel</keyword>
<keyword evidence="7 14" id="KW-0479">Metal-binding</keyword>
<evidence type="ECO:0000256" key="4">
    <source>
        <dbReference type="ARBA" id="ARBA00011771"/>
    </source>
</evidence>
<feature type="binding site" evidence="14">
    <location>
        <position position="64"/>
    </location>
    <ligand>
        <name>Fe cation</name>
        <dbReference type="ChEBI" id="CHEBI:24875"/>
    </ligand>
</feature>
<dbReference type="PANTHER" id="PTHR42958:SF2">
    <property type="entry name" value="UPTAKE HYDROGENASE LARGE SUBUNIT"/>
    <property type="match status" value="1"/>
</dbReference>
<comment type="caution">
    <text evidence="15">The sequence shown here is derived from an EMBL/GenBank/DDBJ whole genome shotgun (WGS) entry which is preliminary data.</text>
</comment>
<gene>
    <name evidence="15" type="ORF">HUK38_09725</name>
</gene>
<sequence>MMTRCVVDPMTRIEGHLRFVTHIENQVVIDAQCSADMFRGIEKALIGYDARVAQQVTQRICGVCPYGHAEAAALALEHAMNLRPNANGQRLRNLIVGSYHLQDYLLHFYALCALDFIDITAVLHYQGQDAGLLTVRDWVKQEMASAKVFPAAPFLPRYEAAYCHDPTLNLSAIRHYLEALPIMATLHRMVALFGAKAPHPVTIEAGGVTTIPSLDSIIQFRTWLIPVAAFIRGAFRDDVTAVAQAFRPYFAEGRGAGHLLSYPFFPDATGANHAFAGGATLNGQYQPLDINKITEDSVRSYYSDQPDRHVKPLSSRHLTPIDWAQFNHERAQPNGKYSWARAPRYGGAVMEVGPVARIVNTYHAGINPAVTSLVNQYNQALGLTLADYPSVMGRHLARLFNALLILDRLEQDLEALVPDQLGFIEQPVPRNAQGVGLTEATRGALAHWIATDDQGYIQNYELIVPTTWNISPRDASNQPGAVEQMLIGTRIQNSAAPIELTRIVRSTDPCIACSVH</sequence>
<reference evidence="15 16" key="1">
    <citation type="journal article" date="2020" name="Arch. Microbiol.">
        <title>The genome sequence of the giant phototrophic gammaproteobacterium Thiospirillum jenense gives insight into its physiological properties and phylogenetic relationships.</title>
        <authorList>
            <person name="Imhoff J.F."/>
            <person name="Meyer T.E."/>
            <person name="Kyndt J.A."/>
        </authorList>
    </citation>
    <scope>NUCLEOTIDE SEQUENCE [LARGE SCALE GENOMIC DNA]</scope>
    <source>
        <strain evidence="15 16">DSM 216</strain>
    </source>
</reference>
<comment type="subcellular location">
    <subcellularLocation>
        <location evidence="2">Cell membrane</location>
        <topology evidence="2">Peripheral membrane protein</topology>
    </subcellularLocation>
</comment>
<dbReference type="InterPro" id="IPR018194">
    <property type="entry name" value="Ni-dep_hyd_lsu_Ni_BS"/>
</dbReference>
<evidence type="ECO:0000313" key="15">
    <source>
        <dbReference type="EMBL" id="MBB1126509.1"/>
    </source>
</evidence>
<evidence type="ECO:0000256" key="11">
    <source>
        <dbReference type="ARBA" id="ARBA00041237"/>
    </source>
</evidence>
<dbReference type="EMBL" id="JABVCQ010000020">
    <property type="protein sequence ID" value="MBB1126509.1"/>
    <property type="molecule type" value="Genomic_DNA"/>
</dbReference>
<evidence type="ECO:0000256" key="8">
    <source>
        <dbReference type="ARBA" id="ARBA00023002"/>
    </source>
</evidence>
<keyword evidence="16" id="KW-1185">Reference proteome</keyword>
<organism evidence="15 16">
    <name type="scientific">Thiospirillum jenense</name>
    <dbReference type="NCBI Taxonomy" id="1653858"/>
    <lineage>
        <taxon>Bacteria</taxon>
        <taxon>Pseudomonadati</taxon>
        <taxon>Pseudomonadota</taxon>
        <taxon>Gammaproteobacteria</taxon>
        <taxon>Chromatiales</taxon>
        <taxon>Chromatiaceae</taxon>
        <taxon>Thiospirillum</taxon>
    </lineage>
</organism>
<dbReference type="Gene3D" id="1.10.645.10">
    <property type="entry name" value="Cytochrome-c3 Hydrogenase, chain B"/>
    <property type="match status" value="1"/>
</dbReference>
<evidence type="ECO:0000313" key="16">
    <source>
        <dbReference type="Proteomes" id="UP000548632"/>
    </source>
</evidence>
<comment type="cofactor">
    <cofactor evidence="1 14">
        <name>Ni(2+)</name>
        <dbReference type="ChEBI" id="CHEBI:49786"/>
    </cofactor>
</comment>
<feature type="binding site" evidence="14">
    <location>
        <position position="64"/>
    </location>
    <ligand>
        <name>Ni(2+)</name>
        <dbReference type="ChEBI" id="CHEBI:49786"/>
    </ligand>
</feature>
<dbReference type="RefSeq" id="WP_182584140.1">
    <property type="nucleotide sequence ID" value="NZ_JABVCQ010000020.1"/>
</dbReference>
<evidence type="ECO:0000256" key="3">
    <source>
        <dbReference type="ARBA" id="ARBA00009292"/>
    </source>
</evidence>
<evidence type="ECO:0000256" key="9">
    <source>
        <dbReference type="ARBA" id="ARBA00037655"/>
    </source>
</evidence>
<comment type="cofactor">
    <cofactor evidence="14">
        <name>Fe cation</name>
        <dbReference type="ChEBI" id="CHEBI:24875"/>
    </cofactor>
</comment>
<dbReference type="AlphaFoldDB" id="A0A839HIH7"/>
<feature type="binding site" evidence="14">
    <location>
        <position position="516"/>
    </location>
    <ligand>
        <name>Mg(2+)</name>
        <dbReference type="ChEBI" id="CHEBI:18420"/>
    </ligand>
</feature>
<comment type="function">
    <text evidence="9">This enzyme recycles the H(2) produced by nitrogenase to increase the production of ATP and to protect nitrogenase against inhibition or damage by O(2) under carbon- or phosphate-limited conditions.</text>
</comment>
<dbReference type="PROSITE" id="PS00507">
    <property type="entry name" value="NI_HGENASE_L_1"/>
    <property type="match status" value="1"/>
</dbReference>
<protein>
    <recommendedName>
        <fullName evidence="10">Uptake hydrogenase large subunit</fullName>
        <ecNumber evidence="5">1.12.99.6</ecNumber>
    </recommendedName>
    <alternativeName>
        <fullName evidence="12">Hydrogenlyase</fullName>
    </alternativeName>
    <alternativeName>
        <fullName evidence="11">Membrane-bound hydrogenase large subunit</fullName>
    </alternativeName>
</protein>
<evidence type="ECO:0000256" key="13">
    <source>
        <dbReference type="ARBA" id="ARBA00048757"/>
    </source>
</evidence>
<feature type="binding site" evidence="14">
    <location>
        <position position="510"/>
    </location>
    <ligand>
        <name>Ni(2+)</name>
        <dbReference type="ChEBI" id="CHEBI:49786"/>
    </ligand>
</feature>
<dbReference type="GO" id="GO:0008901">
    <property type="term" value="F:ferredoxin hydrogenase activity"/>
    <property type="evidence" value="ECO:0007669"/>
    <property type="project" value="InterPro"/>
</dbReference>
<dbReference type="Pfam" id="PF00374">
    <property type="entry name" value="NiFeSe_Hases"/>
    <property type="match status" value="1"/>
</dbReference>
<feature type="binding site" evidence="14">
    <location>
        <position position="513"/>
    </location>
    <ligand>
        <name>Fe cation</name>
        <dbReference type="ChEBI" id="CHEBI:24875"/>
    </ligand>
</feature>
<dbReference type="SUPFAM" id="SSF56762">
    <property type="entry name" value="HydB/Nqo4-like"/>
    <property type="match status" value="1"/>
</dbReference>
<evidence type="ECO:0000256" key="2">
    <source>
        <dbReference type="ARBA" id="ARBA00004202"/>
    </source>
</evidence>
<dbReference type="Proteomes" id="UP000548632">
    <property type="component" value="Unassembled WGS sequence"/>
</dbReference>
<evidence type="ECO:0000256" key="14">
    <source>
        <dbReference type="PIRSR" id="PIRSR601501-1"/>
    </source>
</evidence>
<keyword evidence="14" id="KW-0408">Iron</keyword>
<dbReference type="GO" id="GO:0005886">
    <property type="term" value="C:plasma membrane"/>
    <property type="evidence" value="ECO:0007669"/>
    <property type="project" value="UniProtKB-SubCell"/>
</dbReference>
<comment type="similarity">
    <text evidence="3">Belongs to the [NiFe]/[NiFeSe] hydrogenase large subunit family.</text>
</comment>
<dbReference type="FunFam" id="1.10.645.10:FF:000002">
    <property type="entry name" value="Hydrogenase 2 large subunit"/>
    <property type="match status" value="1"/>
</dbReference>
<evidence type="ECO:0000256" key="1">
    <source>
        <dbReference type="ARBA" id="ARBA00001967"/>
    </source>
</evidence>
<evidence type="ECO:0000256" key="7">
    <source>
        <dbReference type="ARBA" id="ARBA00022723"/>
    </source>
</evidence>
<evidence type="ECO:0000256" key="5">
    <source>
        <dbReference type="ARBA" id="ARBA00012082"/>
    </source>
</evidence>
<dbReference type="GO" id="GO:0033748">
    <property type="term" value="F:hydrogenase (acceptor) activity"/>
    <property type="evidence" value="ECO:0007669"/>
    <property type="project" value="UniProtKB-EC"/>
</dbReference>
<dbReference type="EC" id="1.12.99.6" evidence="5"/>
<proteinExistence type="inferred from homology"/>
<keyword evidence="14" id="KW-0460">Magnesium</keyword>
<feature type="binding site" evidence="14">
    <location>
        <position position="462"/>
    </location>
    <ligand>
        <name>Mg(2+)</name>
        <dbReference type="ChEBI" id="CHEBI:18420"/>
    </ligand>
</feature>
<keyword evidence="8" id="KW-0560">Oxidoreductase</keyword>